<protein>
    <submittedName>
        <fullName evidence="2">Protein kinase</fullName>
    </submittedName>
</protein>
<dbReference type="PROSITE" id="PS00108">
    <property type="entry name" value="PROTEIN_KINASE_ST"/>
    <property type="match status" value="1"/>
</dbReference>
<sequence>MAVKRQATVLKATDHMLQFVARSYREDEGYLCQGTSEPESRSIDVELHTVDLKWHIKVTFEGLLQSSYPRCLPKTKPKRKKDLQELCAQICFGNVPLLNDTVTEVVITLASDDKQGQFARLPLRSPTIGVAAPESQNQFAAVIRDLRFRVQEDASRVLYPRVSSVAVLPKRWLSTIEIIDTIGGKVDIVQVAGDVTGTFIYKKVERPFYEQGDTAVFQQEVENMQLCRGVQHVVQPVAVVVSRNPYQTSKIETASDPVVIRGVLVEYHSRGTLRDALTSPAHRGLPWQRWPLQIAIGLSDLHLRGIAHMDIKPENIVISAGGDAVIIDIGGMGFTREWLAPEMANRPLSRPLRERMQNDIWAFGKILSSMAEHLGNGWEKRLLRIVAAKACIKDPDSRITLSSASTMLARLAPTQDQ</sequence>
<dbReference type="InterPro" id="IPR008271">
    <property type="entry name" value="Ser/Thr_kinase_AS"/>
</dbReference>
<dbReference type="SUPFAM" id="SSF56112">
    <property type="entry name" value="Protein kinase-like (PK-like)"/>
    <property type="match status" value="1"/>
</dbReference>
<reference evidence="3" key="1">
    <citation type="journal article" date="2023" name="Mol. Phylogenet. Evol.">
        <title>Genome-scale phylogeny and comparative genomics of the fungal order Sordariales.</title>
        <authorList>
            <person name="Hensen N."/>
            <person name="Bonometti L."/>
            <person name="Westerberg I."/>
            <person name="Brannstrom I.O."/>
            <person name="Guillou S."/>
            <person name="Cros-Aarteil S."/>
            <person name="Calhoun S."/>
            <person name="Haridas S."/>
            <person name="Kuo A."/>
            <person name="Mondo S."/>
            <person name="Pangilinan J."/>
            <person name="Riley R."/>
            <person name="LaButti K."/>
            <person name="Andreopoulos B."/>
            <person name="Lipzen A."/>
            <person name="Chen C."/>
            <person name="Yan M."/>
            <person name="Daum C."/>
            <person name="Ng V."/>
            <person name="Clum A."/>
            <person name="Steindorff A."/>
            <person name="Ohm R.A."/>
            <person name="Martin F."/>
            <person name="Silar P."/>
            <person name="Natvig D.O."/>
            <person name="Lalanne C."/>
            <person name="Gautier V."/>
            <person name="Ament-Velasquez S.L."/>
            <person name="Kruys A."/>
            <person name="Hutchinson M.I."/>
            <person name="Powell A.J."/>
            <person name="Barry K."/>
            <person name="Miller A.N."/>
            <person name="Grigoriev I.V."/>
            <person name="Debuchy R."/>
            <person name="Gladieux P."/>
            <person name="Hiltunen Thoren M."/>
            <person name="Johannesson H."/>
        </authorList>
    </citation>
    <scope>NUCLEOTIDE SEQUENCE [LARGE SCALE GENOMIC DNA]</scope>
    <source>
        <strain evidence="3">CBS 340.73</strain>
    </source>
</reference>
<keyword evidence="3" id="KW-1185">Reference proteome</keyword>
<dbReference type="InterPro" id="IPR011009">
    <property type="entry name" value="Kinase-like_dom_sf"/>
</dbReference>
<evidence type="ECO:0000313" key="2">
    <source>
        <dbReference type="EMBL" id="KAK3933763.1"/>
    </source>
</evidence>
<feature type="domain" description="Protein kinase" evidence="1">
    <location>
        <begin position="186"/>
        <end position="417"/>
    </location>
</feature>
<evidence type="ECO:0000313" key="3">
    <source>
        <dbReference type="Proteomes" id="UP001303473"/>
    </source>
</evidence>
<keyword evidence="2" id="KW-0418">Kinase</keyword>
<dbReference type="EMBL" id="MU854075">
    <property type="protein sequence ID" value="KAK3933763.1"/>
    <property type="molecule type" value="Genomic_DNA"/>
</dbReference>
<dbReference type="InterPro" id="IPR051681">
    <property type="entry name" value="Ser/Thr_Kinases-Pseudokinases"/>
</dbReference>
<dbReference type="PROSITE" id="PS50011">
    <property type="entry name" value="PROTEIN_KINASE_DOM"/>
    <property type="match status" value="1"/>
</dbReference>
<dbReference type="Proteomes" id="UP001303473">
    <property type="component" value="Unassembled WGS sequence"/>
</dbReference>
<dbReference type="Pfam" id="PF00069">
    <property type="entry name" value="Pkinase"/>
    <property type="match status" value="1"/>
</dbReference>
<name>A0AAN6MWD2_9PEZI</name>
<proteinExistence type="predicted"/>
<dbReference type="InterPro" id="IPR000719">
    <property type="entry name" value="Prot_kinase_dom"/>
</dbReference>
<dbReference type="PANTHER" id="PTHR44329">
    <property type="entry name" value="SERINE/THREONINE-PROTEIN KINASE TNNI3K-RELATED"/>
    <property type="match status" value="1"/>
</dbReference>
<keyword evidence="2" id="KW-0808">Transferase</keyword>
<dbReference type="GO" id="GO:0004674">
    <property type="term" value="F:protein serine/threonine kinase activity"/>
    <property type="evidence" value="ECO:0007669"/>
    <property type="project" value="TreeGrafter"/>
</dbReference>
<dbReference type="AlphaFoldDB" id="A0AAN6MWD2"/>
<accession>A0AAN6MWD2</accession>
<dbReference type="GO" id="GO:0005524">
    <property type="term" value="F:ATP binding"/>
    <property type="evidence" value="ECO:0007669"/>
    <property type="project" value="InterPro"/>
</dbReference>
<comment type="caution">
    <text evidence="2">The sequence shown here is derived from an EMBL/GenBank/DDBJ whole genome shotgun (WGS) entry which is preliminary data.</text>
</comment>
<gene>
    <name evidence="2" type="ORF">QBC46DRAFT_401309</name>
</gene>
<evidence type="ECO:0000259" key="1">
    <source>
        <dbReference type="PROSITE" id="PS50011"/>
    </source>
</evidence>
<organism evidence="2 3">
    <name type="scientific">Diplogelasinospora grovesii</name>
    <dbReference type="NCBI Taxonomy" id="303347"/>
    <lineage>
        <taxon>Eukaryota</taxon>
        <taxon>Fungi</taxon>
        <taxon>Dikarya</taxon>
        <taxon>Ascomycota</taxon>
        <taxon>Pezizomycotina</taxon>
        <taxon>Sordariomycetes</taxon>
        <taxon>Sordariomycetidae</taxon>
        <taxon>Sordariales</taxon>
        <taxon>Diplogelasinosporaceae</taxon>
        <taxon>Diplogelasinospora</taxon>
    </lineage>
</organism>
<dbReference type="SMART" id="SM00220">
    <property type="entry name" value="S_TKc"/>
    <property type="match status" value="1"/>
</dbReference>
<dbReference type="Gene3D" id="1.10.510.10">
    <property type="entry name" value="Transferase(Phosphotransferase) domain 1"/>
    <property type="match status" value="1"/>
</dbReference>